<dbReference type="Proteomes" id="UP001231362">
    <property type="component" value="Unassembled WGS sequence"/>
</dbReference>
<gene>
    <name evidence="1" type="ORF">J2S07_002827</name>
</gene>
<evidence type="ECO:0000313" key="2">
    <source>
        <dbReference type="Proteomes" id="UP001231362"/>
    </source>
</evidence>
<dbReference type="EMBL" id="JAUSTU010000013">
    <property type="protein sequence ID" value="MDQ0156506.1"/>
    <property type="molecule type" value="Genomic_DNA"/>
</dbReference>
<name>A0ABT9V6C7_9BACL</name>
<proteinExistence type="predicted"/>
<comment type="caution">
    <text evidence="1">The sequence shown here is derived from an EMBL/GenBank/DDBJ whole genome shotgun (WGS) entry which is preliminary data.</text>
</comment>
<protein>
    <submittedName>
        <fullName evidence="1">Uncharacterized protein</fullName>
    </submittedName>
</protein>
<organism evidence="1 2">
    <name type="scientific">Anoxybacillus andreesenii</name>
    <dbReference type="NCBI Taxonomy" id="1325932"/>
    <lineage>
        <taxon>Bacteria</taxon>
        <taxon>Bacillati</taxon>
        <taxon>Bacillota</taxon>
        <taxon>Bacilli</taxon>
        <taxon>Bacillales</taxon>
        <taxon>Anoxybacillaceae</taxon>
        <taxon>Anoxybacillus</taxon>
    </lineage>
</organism>
<keyword evidence="2" id="KW-1185">Reference proteome</keyword>
<evidence type="ECO:0000313" key="1">
    <source>
        <dbReference type="EMBL" id="MDQ0156506.1"/>
    </source>
</evidence>
<sequence>MKALFQKNLKITILMLTFALVFTLIPMNTTFANSLENTENLIISDKVITLSNEEYQELVDSLENESNISANVDNNFSTFATDKHNMLNDWTTFLGRSTYTHTSSGGIRQFTNKGNRTAAQAEFGKLGGGGEVTSYVSGNNITHVKKTPAGNVTLYTSSSTTAGAQRPTISFLKDKVRFLGD</sequence>
<reference evidence="1 2" key="1">
    <citation type="submission" date="2023-07" db="EMBL/GenBank/DDBJ databases">
        <title>Genomic Encyclopedia of Type Strains, Phase IV (KMG-IV): sequencing the most valuable type-strain genomes for metagenomic binning, comparative biology and taxonomic classification.</title>
        <authorList>
            <person name="Goeker M."/>
        </authorList>
    </citation>
    <scope>NUCLEOTIDE SEQUENCE [LARGE SCALE GENOMIC DNA]</scope>
    <source>
        <strain evidence="1 2">DSM 23948</strain>
    </source>
</reference>
<accession>A0ABT9V6C7</accession>
<dbReference type="RefSeq" id="WP_307151014.1">
    <property type="nucleotide sequence ID" value="NZ_JAUSTU010000013.1"/>
</dbReference>